<dbReference type="PANTHER" id="PTHR30126">
    <property type="entry name" value="HTH-TYPE TRANSCRIPTIONAL REGULATOR"/>
    <property type="match status" value="1"/>
</dbReference>
<dbReference type="InterPro" id="IPR036388">
    <property type="entry name" value="WH-like_DNA-bd_sf"/>
</dbReference>
<dbReference type="PROSITE" id="PS50931">
    <property type="entry name" value="HTH_LYSR"/>
    <property type="match status" value="1"/>
</dbReference>
<organism evidence="6 7">
    <name type="scientific">Lactobacillus pasteurii DSM 23907 = CRBIP 24.76</name>
    <dbReference type="NCBI Taxonomy" id="1423790"/>
    <lineage>
        <taxon>Bacteria</taxon>
        <taxon>Bacillati</taxon>
        <taxon>Bacillota</taxon>
        <taxon>Bacilli</taxon>
        <taxon>Lactobacillales</taxon>
        <taxon>Lactobacillaceae</taxon>
        <taxon>Lactobacillus</taxon>
    </lineage>
</organism>
<keyword evidence="3" id="KW-0238">DNA-binding</keyword>
<sequence>MNDPEALLHYLDILLKESNFTKAAHELYISQPYLTQLIKRIETKLGTSIINRDSVPFTLTEAGAIYYQYLENLIYDNLQLDRKLAAFTRPEHEIIRIGILESLGTFLLPELLPPFLKENKDVEIQLFENVPRNSETRLLNEQIDCYIGQTPETLSRGLKFFINGGERYYVVIPPNSPYFQPNRFILDENEYPLEKLLHQPLVLSAPESAIRHQVNGLLQKFKLKPQIAIESSSVITATNLAIHGLGLTISTASILKRIAQTPINLMPIDVNLLKLEFFIAVKENRPLSPKLAELIKAFESLNLESYIK</sequence>
<comment type="caution">
    <text evidence="6">The sequence shown here is derived from an EMBL/GenBank/DDBJ whole genome shotgun (WGS) entry which is preliminary data.</text>
</comment>
<protein>
    <submittedName>
        <fullName evidence="6">LysR substrate binding domain protein</fullName>
    </submittedName>
</protein>
<dbReference type="GO" id="GO:0003677">
    <property type="term" value="F:DNA binding"/>
    <property type="evidence" value="ECO:0007669"/>
    <property type="project" value="UniProtKB-KW"/>
</dbReference>
<accession>I7KL55</accession>
<evidence type="ECO:0000259" key="5">
    <source>
        <dbReference type="PROSITE" id="PS50931"/>
    </source>
</evidence>
<evidence type="ECO:0000313" key="6">
    <source>
        <dbReference type="EMBL" id="CCI85094.1"/>
    </source>
</evidence>
<dbReference type="eggNOG" id="COG0583">
    <property type="taxonomic scope" value="Bacteria"/>
</dbReference>
<dbReference type="CDD" id="cd05466">
    <property type="entry name" value="PBP2_LTTR_substrate"/>
    <property type="match status" value="1"/>
</dbReference>
<evidence type="ECO:0000313" key="7">
    <source>
        <dbReference type="Proteomes" id="UP000009311"/>
    </source>
</evidence>
<dbReference type="SUPFAM" id="SSF46785">
    <property type="entry name" value="Winged helix' DNA-binding domain"/>
    <property type="match status" value="1"/>
</dbReference>
<dbReference type="SUPFAM" id="SSF53850">
    <property type="entry name" value="Periplasmic binding protein-like II"/>
    <property type="match status" value="1"/>
</dbReference>
<feature type="domain" description="HTH lysR-type" evidence="5">
    <location>
        <begin position="1"/>
        <end position="60"/>
    </location>
</feature>
<dbReference type="Proteomes" id="UP000009311">
    <property type="component" value="Unassembled WGS sequence"/>
</dbReference>
<evidence type="ECO:0000256" key="3">
    <source>
        <dbReference type="ARBA" id="ARBA00023125"/>
    </source>
</evidence>
<comment type="similarity">
    <text evidence="1">Belongs to the LysR transcriptional regulatory family.</text>
</comment>
<dbReference type="AlphaFoldDB" id="I7KL55"/>
<dbReference type="Gene3D" id="1.10.10.10">
    <property type="entry name" value="Winged helix-like DNA-binding domain superfamily/Winged helix DNA-binding domain"/>
    <property type="match status" value="1"/>
</dbReference>
<proteinExistence type="inferred from homology"/>
<dbReference type="Pfam" id="PF03466">
    <property type="entry name" value="LysR_substrate"/>
    <property type="match status" value="1"/>
</dbReference>
<dbReference type="EMBL" id="CAKD01000019">
    <property type="protein sequence ID" value="CCI85094.1"/>
    <property type="molecule type" value="Genomic_DNA"/>
</dbReference>
<keyword evidence="7" id="KW-1185">Reference proteome</keyword>
<dbReference type="OrthoDB" id="9778774at2"/>
<dbReference type="RefSeq" id="WP_009559644.1">
    <property type="nucleotide sequence ID" value="NZ_AYZN01000028.1"/>
</dbReference>
<keyword evidence="4" id="KW-0804">Transcription</keyword>
<dbReference type="Pfam" id="PF00126">
    <property type="entry name" value="HTH_1"/>
    <property type="match status" value="1"/>
</dbReference>
<evidence type="ECO:0000256" key="1">
    <source>
        <dbReference type="ARBA" id="ARBA00009437"/>
    </source>
</evidence>
<dbReference type="PANTHER" id="PTHR30126:SF96">
    <property type="entry name" value="TRANSCRIPTIONAL REGULATORY PROTEIN, LYSR FAMILY"/>
    <property type="match status" value="1"/>
</dbReference>
<evidence type="ECO:0000256" key="4">
    <source>
        <dbReference type="ARBA" id="ARBA00023163"/>
    </source>
</evidence>
<dbReference type="InterPro" id="IPR000847">
    <property type="entry name" value="LysR_HTH_N"/>
</dbReference>
<dbReference type="InterPro" id="IPR036390">
    <property type="entry name" value="WH_DNA-bd_sf"/>
</dbReference>
<dbReference type="STRING" id="1423790.BN53_03165"/>
<dbReference type="GO" id="GO:0003700">
    <property type="term" value="F:DNA-binding transcription factor activity"/>
    <property type="evidence" value="ECO:0007669"/>
    <property type="project" value="InterPro"/>
</dbReference>
<gene>
    <name evidence="6" type="ORF">BN53_03165</name>
</gene>
<keyword evidence="2" id="KW-0805">Transcription regulation</keyword>
<dbReference type="Gene3D" id="3.40.190.290">
    <property type="match status" value="1"/>
</dbReference>
<dbReference type="InterPro" id="IPR005119">
    <property type="entry name" value="LysR_subst-bd"/>
</dbReference>
<dbReference type="PRINTS" id="PR00039">
    <property type="entry name" value="HTHLYSR"/>
</dbReference>
<reference evidence="6 7" key="1">
    <citation type="submission" date="2012-06" db="EMBL/GenBank/DDBJ databases">
        <title>Draft Genome Sequence of Lactobacillus pasteurii CRBIP 24.76T.</title>
        <authorList>
            <person name="Cousin S."/>
            <person name="Bouchier C."/>
            <person name="Loux V."/>
            <person name="Ma L."/>
            <person name="Creno S."/>
            <person name="Bizet C."/>
            <person name="Clermont D."/>
        </authorList>
    </citation>
    <scope>NUCLEOTIDE SEQUENCE [LARGE SCALE GENOMIC DNA]</scope>
    <source>
        <strain evidence="7">CRBIP 24.76T</strain>
    </source>
</reference>
<evidence type="ECO:0000256" key="2">
    <source>
        <dbReference type="ARBA" id="ARBA00023015"/>
    </source>
</evidence>
<name>I7KL55_9LACO</name>